<feature type="region of interest" description="Disordered" evidence="1">
    <location>
        <begin position="31"/>
        <end position="52"/>
    </location>
</feature>
<evidence type="ECO:0000313" key="3">
    <source>
        <dbReference type="Proteomes" id="UP000703269"/>
    </source>
</evidence>
<keyword evidence="3" id="KW-1185">Reference proteome</keyword>
<protein>
    <submittedName>
        <fullName evidence="2">Uncharacterized protein</fullName>
    </submittedName>
</protein>
<proteinExistence type="predicted"/>
<organism evidence="2 3">
    <name type="scientific">Phanerochaete sordida</name>
    <dbReference type="NCBI Taxonomy" id="48140"/>
    <lineage>
        <taxon>Eukaryota</taxon>
        <taxon>Fungi</taxon>
        <taxon>Dikarya</taxon>
        <taxon>Basidiomycota</taxon>
        <taxon>Agaricomycotina</taxon>
        <taxon>Agaricomycetes</taxon>
        <taxon>Polyporales</taxon>
        <taxon>Phanerochaetaceae</taxon>
        <taxon>Phanerochaete</taxon>
    </lineage>
</organism>
<comment type="caution">
    <text evidence="2">The sequence shown here is derived from an EMBL/GenBank/DDBJ whole genome shotgun (WGS) entry which is preliminary data.</text>
</comment>
<sequence>MPGLSKHDAEFTRDPLCVILPVVRQPRDAQGIARAPSVAPRPALASSTPPSSEGWRCLLQSTHRLATGAQHSAVPRVVHSASDLSRRTRARDPGRGTALLTAV</sequence>
<dbReference type="Proteomes" id="UP000703269">
    <property type="component" value="Unassembled WGS sequence"/>
</dbReference>
<accession>A0A9P3LGT2</accession>
<evidence type="ECO:0000313" key="2">
    <source>
        <dbReference type="EMBL" id="GJE94856.1"/>
    </source>
</evidence>
<feature type="region of interest" description="Disordered" evidence="1">
    <location>
        <begin position="68"/>
        <end position="103"/>
    </location>
</feature>
<dbReference type="EMBL" id="BPQB01000043">
    <property type="protein sequence ID" value="GJE94856.1"/>
    <property type="molecule type" value="Genomic_DNA"/>
</dbReference>
<gene>
    <name evidence="2" type="ORF">PsYK624_110320</name>
</gene>
<feature type="compositionally biased region" description="Basic and acidic residues" evidence="1">
    <location>
        <begin position="84"/>
        <end position="94"/>
    </location>
</feature>
<evidence type="ECO:0000256" key="1">
    <source>
        <dbReference type="SAM" id="MobiDB-lite"/>
    </source>
</evidence>
<name>A0A9P3LGT2_9APHY</name>
<dbReference type="AlphaFoldDB" id="A0A9P3LGT2"/>
<reference evidence="2 3" key="1">
    <citation type="submission" date="2021-08" db="EMBL/GenBank/DDBJ databases">
        <title>Draft Genome Sequence of Phanerochaete sordida strain YK-624.</title>
        <authorList>
            <person name="Mori T."/>
            <person name="Dohra H."/>
            <person name="Suzuki T."/>
            <person name="Kawagishi H."/>
            <person name="Hirai H."/>
        </authorList>
    </citation>
    <scope>NUCLEOTIDE SEQUENCE [LARGE SCALE GENOMIC DNA]</scope>
    <source>
        <strain evidence="2 3">YK-624</strain>
    </source>
</reference>